<keyword evidence="1" id="KW-0812">Transmembrane</keyword>
<keyword evidence="1" id="KW-1133">Transmembrane helix</keyword>
<feature type="transmembrane region" description="Helical" evidence="1">
    <location>
        <begin position="39"/>
        <end position="59"/>
    </location>
</feature>
<proteinExistence type="predicted"/>
<gene>
    <name evidence="2" type="ORF">Rain11_0194</name>
</gene>
<keyword evidence="3" id="KW-1185">Reference proteome</keyword>
<dbReference type="RefSeq" id="WP_101357456.1">
    <property type="nucleotide sequence ID" value="NZ_NKXO01000002.1"/>
</dbReference>
<dbReference type="OrthoDB" id="5178527at2"/>
<comment type="caution">
    <text evidence="2">The sequence shown here is derived from an EMBL/GenBank/DDBJ whole genome shotgun (WGS) entry which is preliminary data.</text>
</comment>
<dbReference type="AlphaFoldDB" id="A0A2N3IKR2"/>
<evidence type="ECO:0008006" key="4">
    <source>
        <dbReference type="Google" id="ProtNLM"/>
    </source>
</evidence>
<protein>
    <recommendedName>
        <fullName evidence="4">Bestrophin, RFP-TM, chloride channel</fullName>
    </recommendedName>
</protein>
<feature type="transmembrane region" description="Helical" evidence="1">
    <location>
        <begin position="169"/>
        <end position="190"/>
    </location>
</feature>
<evidence type="ECO:0000313" key="2">
    <source>
        <dbReference type="EMBL" id="PKQ70848.1"/>
    </source>
</evidence>
<name>A0A2N3IKR2_9BACT</name>
<keyword evidence="1" id="KW-0472">Membrane</keyword>
<feature type="transmembrane region" description="Helical" evidence="1">
    <location>
        <begin position="12"/>
        <end position="33"/>
    </location>
</feature>
<evidence type="ECO:0000313" key="3">
    <source>
        <dbReference type="Proteomes" id="UP000233387"/>
    </source>
</evidence>
<reference evidence="2 3" key="1">
    <citation type="submission" date="2017-06" db="EMBL/GenBank/DDBJ databases">
        <title>Raineya orbicola gen. nov., sp. nov. a slightly thermophilic bacterium of the phylum Bacteroidetes and the description of Raineyaceae fam. nov.</title>
        <authorList>
            <person name="Albuquerque L."/>
            <person name="Polonia A.R.M."/>
            <person name="Barroso C."/>
            <person name="Froufe H.J.C."/>
            <person name="Lage O."/>
            <person name="Lobo-Da-Cunha A."/>
            <person name="Egas C."/>
            <person name="Da Costa M.S."/>
        </authorList>
    </citation>
    <scope>NUCLEOTIDE SEQUENCE [LARGE SCALE GENOMIC DNA]</scope>
    <source>
        <strain evidence="2 3">SPSPC-11</strain>
    </source>
</reference>
<evidence type="ECO:0000256" key="1">
    <source>
        <dbReference type="SAM" id="Phobius"/>
    </source>
</evidence>
<dbReference type="Proteomes" id="UP000233387">
    <property type="component" value="Unassembled WGS sequence"/>
</dbReference>
<dbReference type="EMBL" id="NKXO01000002">
    <property type="protein sequence ID" value="PKQ70848.1"/>
    <property type="molecule type" value="Genomic_DNA"/>
</dbReference>
<organism evidence="2 3">
    <name type="scientific">Raineya orbicola</name>
    <dbReference type="NCBI Taxonomy" id="2016530"/>
    <lineage>
        <taxon>Bacteria</taxon>
        <taxon>Pseudomonadati</taxon>
        <taxon>Bacteroidota</taxon>
        <taxon>Cytophagia</taxon>
        <taxon>Cytophagales</taxon>
        <taxon>Raineyaceae</taxon>
        <taxon>Raineya</taxon>
    </lineage>
</organism>
<feature type="transmembrane region" description="Helical" evidence="1">
    <location>
        <begin position="196"/>
        <end position="214"/>
    </location>
</feature>
<accession>A0A2N3IKR2</accession>
<sequence length="253" mass="28505">MLKWKLMFNSMPIALGVVALKFVLVEILNFAGWVELSDMALVISAGVFLIGFMLSGTLADYKESERIPGEIASALESIEETCLNLAEKVGYPKENVLKYCQEMAVCIDNWFLKKASDEQMFASLQNFNNLLNDLDKQGATPPVLARVFNELATLRRTLTRTGVISRTGFLATGYALLEVLLVVISATMLIIKFKNLVAMGLVVFFITLVYVYMYRLIKDIDDPFEYVEGKETVTEVALFPLHEYIERLSKRIS</sequence>